<accession>A0A0R3PRA1</accession>
<organism evidence="4">
    <name type="scientific">Angiostrongylus costaricensis</name>
    <name type="common">Nematode worm</name>
    <dbReference type="NCBI Taxonomy" id="334426"/>
    <lineage>
        <taxon>Eukaryota</taxon>
        <taxon>Metazoa</taxon>
        <taxon>Ecdysozoa</taxon>
        <taxon>Nematoda</taxon>
        <taxon>Chromadorea</taxon>
        <taxon>Rhabditida</taxon>
        <taxon>Rhabditina</taxon>
        <taxon>Rhabditomorpha</taxon>
        <taxon>Strongyloidea</taxon>
        <taxon>Metastrongylidae</taxon>
        <taxon>Angiostrongylus</taxon>
    </lineage>
</organism>
<protein>
    <submittedName>
        <fullName evidence="4">Endo/exonuclease/phosphatase domain-containing protein</fullName>
    </submittedName>
</protein>
<dbReference type="Proteomes" id="UP000267027">
    <property type="component" value="Unassembled WGS sequence"/>
</dbReference>
<dbReference type="WBParaSite" id="ACOC_0000799501-mRNA-1">
    <property type="protein sequence ID" value="ACOC_0000799501-mRNA-1"/>
    <property type="gene ID" value="ACOC_0000799501"/>
</dbReference>
<proteinExistence type="predicted"/>
<dbReference type="Gene3D" id="3.60.10.10">
    <property type="entry name" value="Endonuclease/exonuclease/phosphatase"/>
    <property type="match status" value="1"/>
</dbReference>
<dbReference type="STRING" id="334426.A0A0R3PRA1"/>
<dbReference type="InterPro" id="IPR036691">
    <property type="entry name" value="Endo/exonu/phosph_ase_sf"/>
</dbReference>
<sequence>MTSGGEMTSERPENLGLRRTSLELDLTNTRTTRHRDSFLLCTYNARTLSSDVDLHTLLVAGDRIKFRVVELQETKIKKADIRQLKNETLVISGEKIPSRNVGGAGFVGQAPVVYFVDSYEILSIRIAVLRLQLSHHKKITIINCYSPTDAADEYELNALYYQLEEVICNDKAYHKFVVGDFNARIGKANESQYGVGNFGLGEGNENENRLAELLFSAHLPWKLVFPEERKPPLDMGVS</sequence>
<reference evidence="2 3" key="2">
    <citation type="submission" date="2018-11" db="EMBL/GenBank/DDBJ databases">
        <authorList>
            <consortium name="Pathogen Informatics"/>
        </authorList>
    </citation>
    <scope>NUCLEOTIDE SEQUENCE [LARGE SCALE GENOMIC DNA]</scope>
    <source>
        <strain evidence="2 3">Costa Rica</strain>
    </source>
</reference>
<keyword evidence="3" id="KW-1185">Reference proteome</keyword>
<evidence type="ECO:0000313" key="4">
    <source>
        <dbReference type="WBParaSite" id="ACOC_0000799501-mRNA-1"/>
    </source>
</evidence>
<name>A0A0R3PRA1_ANGCS</name>
<dbReference type="AlphaFoldDB" id="A0A0R3PRA1"/>
<dbReference type="OrthoDB" id="410104at2759"/>
<feature type="region of interest" description="Disordered" evidence="1">
    <location>
        <begin position="1"/>
        <end position="20"/>
    </location>
</feature>
<dbReference type="EMBL" id="UYYA01004102">
    <property type="protein sequence ID" value="VDM59581.1"/>
    <property type="molecule type" value="Genomic_DNA"/>
</dbReference>
<gene>
    <name evidence="2" type="ORF">ACOC_LOCUS7996</name>
</gene>
<evidence type="ECO:0000256" key="1">
    <source>
        <dbReference type="SAM" id="MobiDB-lite"/>
    </source>
</evidence>
<dbReference type="SUPFAM" id="SSF56219">
    <property type="entry name" value="DNase I-like"/>
    <property type="match status" value="1"/>
</dbReference>
<reference evidence="4" key="1">
    <citation type="submission" date="2017-02" db="UniProtKB">
        <authorList>
            <consortium name="WormBaseParasite"/>
        </authorList>
    </citation>
    <scope>IDENTIFICATION</scope>
</reference>
<evidence type="ECO:0000313" key="3">
    <source>
        <dbReference type="Proteomes" id="UP000267027"/>
    </source>
</evidence>
<dbReference type="OMA" id="VICNDKA"/>
<evidence type="ECO:0000313" key="2">
    <source>
        <dbReference type="EMBL" id="VDM59581.1"/>
    </source>
</evidence>